<evidence type="ECO:0000259" key="1">
    <source>
        <dbReference type="PROSITE" id="PS50206"/>
    </source>
</evidence>
<dbReference type="PANTHER" id="PTHR43031">
    <property type="entry name" value="FAD-DEPENDENT OXIDOREDUCTASE"/>
    <property type="match status" value="1"/>
</dbReference>
<dbReference type="InterPro" id="IPR001307">
    <property type="entry name" value="Thiosulphate_STrfase_CS"/>
</dbReference>
<dbReference type="AlphaFoldDB" id="A0A7I8DG86"/>
<gene>
    <name evidence="2" type="ORF">skT53_33270</name>
</gene>
<dbReference type="PROSITE" id="PS50206">
    <property type="entry name" value="RHODANESE_3"/>
    <property type="match status" value="1"/>
</dbReference>
<dbReference type="InterPro" id="IPR050229">
    <property type="entry name" value="GlpE_sulfurtransferase"/>
</dbReference>
<dbReference type="Pfam" id="PF00581">
    <property type="entry name" value="Rhodanese"/>
    <property type="match status" value="1"/>
</dbReference>
<dbReference type="KEGG" id="eff:skT53_33270"/>
<accession>A0A7I8DG86</accession>
<dbReference type="PANTHER" id="PTHR43031:SF16">
    <property type="entry name" value="OXIDOREDUCTASE"/>
    <property type="match status" value="1"/>
</dbReference>
<dbReference type="SUPFAM" id="SSF52821">
    <property type="entry name" value="Rhodanese/Cell cycle control phosphatase"/>
    <property type="match status" value="1"/>
</dbReference>
<dbReference type="SMART" id="SM00450">
    <property type="entry name" value="RHOD"/>
    <property type="match status" value="1"/>
</dbReference>
<evidence type="ECO:0000313" key="2">
    <source>
        <dbReference type="EMBL" id="BCJ88342.1"/>
    </source>
</evidence>
<dbReference type="GO" id="GO:0004792">
    <property type="term" value="F:thiosulfate-cyanide sulfurtransferase activity"/>
    <property type="evidence" value="ECO:0007669"/>
    <property type="project" value="InterPro"/>
</dbReference>
<dbReference type="Gene3D" id="3.40.250.10">
    <property type="entry name" value="Rhodanese-like domain"/>
    <property type="match status" value="1"/>
</dbReference>
<evidence type="ECO:0000313" key="3">
    <source>
        <dbReference type="Proteomes" id="UP000593802"/>
    </source>
</evidence>
<protein>
    <recommendedName>
        <fullName evidence="1">Rhodanese domain-containing protein</fullName>
    </recommendedName>
</protein>
<name>A0A7I8DG86_9BACL</name>
<feature type="domain" description="Rhodanese" evidence="1">
    <location>
        <begin position="53"/>
        <end position="138"/>
    </location>
</feature>
<reference evidence="2 3" key="1">
    <citation type="submission" date="2020-08" db="EMBL/GenBank/DDBJ databases">
        <title>Complete Genome Sequence of Effusibacillus dendaii Strain skT53, Isolated from Farmland soil.</title>
        <authorList>
            <person name="Konishi T."/>
            <person name="Kawasaki H."/>
        </authorList>
    </citation>
    <scope>NUCLEOTIDE SEQUENCE [LARGE SCALE GENOMIC DNA]</scope>
    <source>
        <strain evidence="3">skT53</strain>
    </source>
</reference>
<dbReference type="CDD" id="cd00158">
    <property type="entry name" value="RHOD"/>
    <property type="match status" value="1"/>
</dbReference>
<keyword evidence="3" id="KW-1185">Reference proteome</keyword>
<dbReference type="PROSITE" id="PS00380">
    <property type="entry name" value="RHODANESE_1"/>
    <property type="match status" value="1"/>
</dbReference>
<proteinExistence type="predicted"/>
<dbReference type="Proteomes" id="UP000593802">
    <property type="component" value="Chromosome"/>
</dbReference>
<dbReference type="EMBL" id="AP023366">
    <property type="protein sequence ID" value="BCJ88342.1"/>
    <property type="molecule type" value="Genomic_DNA"/>
</dbReference>
<sequence>MKRSAVILGLVVVLGGGAIVGWNQWSSSQEAKSVSGEGYAMVTSAELVPLVNQKKDMQIIDLREPFLYAKGHIPGAINIPFQDFEKRINEVSSNKPVVFVCHTGPMGDVASQMLVQRGGQNVSNLKGGMAAWNGPLTTN</sequence>
<dbReference type="InterPro" id="IPR036873">
    <property type="entry name" value="Rhodanese-like_dom_sf"/>
</dbReference>
<dbReference type="InterPro" id="IPR001763">
    <property type="entry name" value="Rhodanese-like_dom"/>
</dbReference>
<dbReference type="RefSeq" id="WP_200758965.1">
    <property type="nucleotide sequence ID" value="NZ_AP023366.1"/>
</dbReference>
<organism evidence="2 3">
    <name type="scientific">Effusibacillus dendaii</name>
    <dbReference type="NCBI Taxonomy" id="2743772"/>
    <lineage>
        <taxon>Bacteria</taxon>
        <taxon>Bacillati</taxon>
        <taxon>Bacillota</taxon>
        <taxon>Bacilli</taxon>
        <taxon>Bacillales</taxon>
        <taxon>Alicyclobacillaceae</taxon>
        <taxon>Effusibacillus</taxon>
    </lineage>
</organism>